<evidence type="ECO:0000313" key="1">
    <source>
        <dbReference type="EMBL" id="MBK1866700.1"/>
    </source>
</evidence>
<reference evidence="1" key="1">
    <citation type="submission" date="2021-01" db="EMBL/GenBank/DDBJ databases">
        <authorList>
            <person name="Sun Q."/>
        </authorList>
    </citation>
    <scope>NUCLEOTIDE SEQUENCE</scope>
    <source>
        <strain evidence="1">YIM B02566</strain>
    </source>
</reference>
<keyword evidence="2" id="KW-1185">Reference proteome</keyword>
<organism evidence="1 2">
    <name type="scientific">Taklimakanibacter albus</name>
    <dbReference type="NCBI Taxonomy" id="2800327"/>
    <lineage>
        <taxon>Bacteria</taxon>
        <taxon>Pseudomonadati</taxon>
        <taxon>Pseudomonadota</taxon>
        <taxon>Alphaproteobacteria</taxon>
        <taxon>Hyphomicrobiales</taxon>
        <taxon>Aestuariivirgaceae</taxon>
        <taxon>Taklimakanibacter</taxon>
    </lineage>
</organism>
<accession>A0ACC5R275</accession>
<dbReference type="Proteomes" id="UP000616151">
    <property type="component" value="Unassembled WGS sequence"/>
</dbReference>
<protein>
    <submittedName>
        <fullName evidence="1">Heavy-metal-associated domain-containing protein</fullName>
    </submittedName>
</protein>
<dbReference type="EMBL" id="JAENHL010000006">
    <property type="protein sequence ID" value="MBK1866700.1"/>
    <property type="molecule type" value="Genomic_DNA"/>
</dbReference>
<name>A0ACC5R275_9HYPH</name>
<sequence length="84" mass="8580">MCEAHRHADAPKAASHKADLAFHVQEMTCGHCAGVITSALTKTFPGVSVHADTASRIVYVDGAKDAKAVGGIIAEAGYASTVVS</sequence>
<proteinExistence type="predicted"/>
<gene>
    <name evidence="1" type="ORF">JHL16_10075</name>
</gene>
<evidence type="ECO:0000313" key="2">
    <source>
        <dbReference type="Proteomes" id="UP000616151"/>
    </source>
</evidence>
<comment type="caution">
    <text evidence="1">The sequence shown here is derived from an EMBL/GenBank/DDBJ whole genome shotgun (WGS) entry which is preliminary data.</text>
</comment>